<evidence type="ECO:0000256" key="1">
    <source>
        <dbReference type="ARBA" id="ARBA00007471"/>
    </source>
</evidence>
<dbReference type="Proteomes" id="UP001652625">
    <property type="component" value="Chromosome 04"/>
</dbReference>
<sequence length="540" mass="62011">MEFTELIKTSKVDNVVLLRQGLQQITGTLCLTSHHIIFGDRFSEEIMILYLFIEHLEKIITPSNSLLTIICKDLTSFKLRIPKEEDAVNVVLSIEALSALESAASYYPYYVNRINFNIESDGWALFDMKTEYSNIIGEFKTWKISNINAKHEICLSYPTLVIVPSNATNEMIKKSAKFRQGGRFPVLCYLHSNGVPLMRSSQPLNGPSNKRCKEDEKLLSFPISAHIKKGHIIDTRSQQAASSHRSKGGGFEESDHYSQWKQTYHNIEPYTYLSESLSKLYDACTDNKNSAWLSKLEASGWLSYVQSVLIAALNTARHLHYEASPTLVHGEKGTDCTLLVTSLAQILLDYRCRTVIGLQSLITREWIWAGYPFTERHLKIGVSSFKRKEQAPVFLMFLDCLHQIMNQYASSFEYTEDMLLLLAEHVYASEYGTFLFNNQLQREQSKVTERTVSLWSYMNRQEMNGILYNPIYEENKSILSPSVSPQSLWVWEKMFRKTSYECKSIKEALFSVKKDNSLLKKSAKQLQLDYEHLRAQFATG</sequence>
<comment type="similarity">
    <text evidence="1">Belongs to the protein-tyrosine phosphatase family. Non-receptor class myotubularin subfamily.</text>
</comment>
<proteinExistence type="inferred from homology"/>
<dbReference type="InterPro" id="IPR048994">
    <property type="entry name" value="PH-GRAM_MTMR6-9"/>
</dbReference>
<dbReference type="RefSeq" id="XP_065652255.1">
    <property type="nucleotide sequence ID" value="XM_065796183.1"/>
</dbReference>
<reference evidence="4" key="1">
    <citation type="submission" date="2025-08" db="UniProtKB">
        <authorList>
            <consortium name="RefSeq"/>
        </authorList>
    </citation>
    <scope>IDENTIFICATION</scope>
</reference>
<dbReference type="Gene3D" id="2.30.29.30">
    <property type="entry name" value="Pleckstrin-homology domain (PH domain)/Phosphotyrosine-binding domain (PTB)"/>
    <property type="match status" value="1"/>
</dbReference>
<dbReference type="GeneID" id="100215367"/>
<gene>
    <name evidence="4" type="primary">LOC100215367</name>
</gene>
<evidence type="ECO:0000259" key="2">
    <source>
        <dbReference type="PROSITE" id="PS51339"/>
    </source>
</evidence>
<dbReference type="Pfam" id="PF21098">
    <property type="entry name" value="PH-GRAM_MTMR6-like"/>
    <property type="match status" value="1"/>
</dbReference>
<dbReference type="InterPro" id="IPR011993">
    <property type="entry name" value="PH-like_dom_sf"/>
</dbReference>
<protein>
    <submittedName>
        <fullName evidence="4">Myotubularin-related protein 9 isoform X2</fullName>
    </submittedName>
</protein>
<dbReference type="PROSITE" id="PS51339">
    <property type="entry name" value="PPASE_MYOTUBULARIN"/>
    <property type="match status" value="1"/>
</dbReference>
<dbReference type="PANTHER" id="PTHR10807:SF73">
    <property type="entry name" value="LD06050P"/>
    <property type="match status" value="1"/>
</dbReference>
<keyword evidence="3" id="KW-1185">Reference proteome</keyword>
<dbReference type="PANTHER" id="PTHR10807">
    <property type="entry name" value="MYOTUBULARIN-RELATED"/>
    <property type="match status" value="1"/>
</dbReference>
<evidence type="ECO:0000313" key="3">
    <source>
        <dbReference type="Proteomes" id="UP001652625"/>
    </source>
</evidence>
<feature type="domain" description="Myotubularin phosphatase" evidence="2">
    <location>
        <begin position="122"/>
        <end position="495"/>
    </location>
</feature>
<dbReference type="Pfam" id="PF06602">
    <property type="entry name" value="Myotub-related"/>
    <property type="match status" value="1"/>
</dbReference>
<dbReference type="SUPFAM" id="SSF50729">
    <property type="entry name" value="PH domain-like"/>
    <property type="match status" value="1"/>
</dbReference>
<dbReference type="InterPro" id="IPR029021">
    <property type="entry name" value="Prot-tyrosine_phosphatase-like"/>
</dbReference>
<evidence type="ECO:0000313" key="4">
    <source>
        <dbReference type="RefSeq" id="XP_065652255.1"/>
    </source>
</evidence>
<dbReference type="InterPro" id="IPR030564">
    <property type="entry name" value="Myotubularin"/>
</dbReference>
<dbReference type="SUPFAM" id="SSF52799">
    <property type="entry name" value="(Phosphotyrosine protein) phosphatases II"/>
    <property type="match status" value="1"/>
</dbReference>
<dbReference type="InterPro" id="IPR010569">
    <property type="entry name" value="Myotubularin-like_Pase_dom"/>
</dbReference>
<organism evidence="3 4">
    <name type="scientific">Hydra vulgaris</name>
    <name type="common">Hydra</name>
    <name type="synonym">Hydra attenuata</name>
    <dbReference type="NCBI Taxonomy" id="6087"/>
    <lineage>
        <taxon>Eukaryota</taxon>
        <taxon>Metazoa</taxon>
        <taxon>Cnidaria</taxon>
        <taxon>Hydrozoa</taxon>
        <taxon>Hydroidolina</taxon>
        <taxon>Anthoathecata</taxon>
        <taxon>Aplanulata</taxon>
        <taxon>Hydridae</taxon>
        <taxon>Hydra</taxon>
    </lineage>
</organism>
<name>A0ABM4BSY3_HYDVU</name>
<accession>A0ABM4BSY3</accession>